<dbReference type="PANTHER" id="PTHR42673:SF4">
    <property type="entry name" value="MALEYLACETOACETATE ISOMERASE"/>
    <property type="match status" value="1"/>
</dbReference>
<dbReference type="RefSeq" id="WP_119779083.1">
    <property type="nucleotide sequence ID" value="NZ_QYUK01000011.1"/>
</dbReference>
<gene>
    <name evidence="2" type="ORF">D3874_16680</name>
</gene>
<dbReference type="GO" id="GO:0016034">
    <property type="term" value="F:maleylacetoacetate isomerase activity"/>
    <property type="evidence" value="ECO:0007669"/>
    <property type="project" value="TreeGrafter"/>
</dbReference>
<dbReference type="GO" id="GO:0004364">
    <property type="term" value="F:glutathione transferase activity"/>
    <property type="evidence" value="ECO:0007669"/>
    <property type="project" value="TreeGrafter"/>
</dbReference>
<protein>
    <submittedName>
        <fullName evidence="2">Glutathione S-transferase family protein</fullName>
    </submittedName>
</protein>
<dbReference type="AlphaFoldDB" id="A0A418WEK0"/>
<evidence type="ECO:0000259" key="1">
    <source>
        <dbReference type="PROSITE" id="PS50404"/>
    </source>
</evidence>
<dbReference type="GO" id="GO:0006559">
    <property type="term" value="P:L-phenylalanine catabolic process"/>
    <property type="evidence" value="ECO:0007669"/>
    <property type="project" value="TreeGrafter"/>
</dbReference>
<dbReference type="Gene3D" id="1.20.1050.10">
    <property type="match status" value="1"/>
</dbReference>
<keyword evidence="3" id="KW-1185">Reference proteome</keyword>
<dbReference type="Pfam" id="PF13410">
    <property type="entry name" value="GST_C_2"/>
    <property type="match status" value="1"/>
</dbReference>
<dbReference type="CDD" id="cd03043">
    <property type="entry name" value="GST_N_1"/>
    <property type="match status" value="1"/>
</dbReference>
<evidence type="ECO:0000313" key="3">
    <source>
        <dbReference type="Proteomes" id="UP000284605"/>
    </source>
</evidence>
<dbReference type="EMBL" id="QYUK01000011">
    <property type="protein sequence ID" value="RJF88448.1"/>
    <property type="molecule type" value="Genomic_DNA"/>
</dbReference>
<dbReference type="InterPro" id="IPR004045">
    <property type="entry name" value="Glutathione_S-Trfase_N"/>
</dbReference>
<dbReference type="PROSITE" id="PS50404">
    <property type="entry name" value="GST_NTER"/>
    <property type="match status" value="1"/>
</dbReference>
<keyword evidence="2" id="KW-0808">Transferase</keyword>
<feature type="domain" description="GST N-terminal" evidence="1">
    <location>
        <begin position="7"/>
        <end position="87"/>
    </location>
</feature>
<dbReference type="SUPFAM" id="SSF47616">
    <property type="entry name" value="GST C-terminal domain-like"/>
    <property type="match status" value="1"/>
</dbReference>
<dbReference type="PANTHER" id="PTHR42673">
    <property type="entry name" value="MALEYLACETOACETATE ISOMERASE"/>
    <property type="match status" value="1"/>
</dbReference>
<dbReference type="InterPro" id="IPR036249">
    <property type="entry name" value="Thioredoxin-like_sf"/>
</dbReference>
<dbReference type="Pfam" id="PF13409">
    <property type="entry name" value="GST_N_2"/>
    <property type="match status" value="1"/>
</dbReference>
<dbReference type="Gene3D" id="3.40.30.10">
    <property type="entry name" value="Glutaredoxin"/>
    <property type="match status" value="1"/>
</dbReference>
<evidence type="ECO:0000313" key="2">
    <source>
        <dbReference type="EMBL" id="RJF88448.1"/>
    </source>
</evidence>
<dbReference type="Proteomes" id="UP000284605">
    <property type="component" value="Unassembled WGS sequence"/>
</dbReference>
<organism evidence="2 3">
    <name type="scientific">Oleomonas cavernae</name>
    <dbReference type="NCBI Taxonomy" id="2320859"/>
    <lineage>
        <taxon>Bacteria</taxon>
        <taxon>Pseudomonadati</taxon>
        <taxon>Pseudomonadota</taxon>
        <taxon>Alphaproteobacteria</taxon>
        <taxon>Acetobacterales</taxon>
        <taxon>Acetobacteraceae</taxon>
        <taxon>Oleomonas</taxon>
    </lineage>
</organism>
<comment type="caution">
    <text evidence="2">The sequence shown here is derived from an EMBL/GenBank/DDBJ whole genome shotgun (WGS) entry which is preliminary data.</text>
</comment>
<accession>A0A418WEK0</accession>
<dbReference type="CDD" id="cd03194">
    <property type="entry name" value="GST_C_3"/>
    <property type="match status" value="1"/>
</dbReference>
<dbReference type="OrthoDB" id="9799538at2"/>
<sequence length="213" mass="23133">MVETPIPVLVIGDKNLSSWSMRPWVALHAAGIAFDEVRIKLRTETSKAEILRHSPAGKVPALKLGAVAIGESIAICEWAAENAKTPILPQDPVARAVCRAAGAEMHAGFGALRNECPMDMLARFANHPISDQCLGDITRIDALWNDCRRQWGQGGPYLFGAWSLADAMFAPVVSRFITYDLRVSPAARAYLEVASHHPSYMAWAEGARAEAAI</sequence>
<proteinExistence type="predicted"/>
<name>A0A418WEK0_9PROT</name>
<reference evidence="2 3" key="1">
    <citation type="submission" date="2018-09" db="EMBL/GenBank/DDBJ databases">
        <authorList>
            <person name="Zhu H."/>
        </authorList>
    </citation>
    <scope>NUCLEOTIDE SEQUENCE [LARGE SCALE GENOMIC DNA]</scope>
    <source>
        <strain evidence="2 3">K1W22B-8</strain>
    </source>
</reference>
<dbReference type="SUPFAM" id="SSF52833">
    <property type="entry name" value="Thioredoxin-like"/>
    <property type="match status" value="1"/>
</dbReference>
<dbReference type="GO" id="GO:0006749">
    <property type="term" value="P:glutathione metabolic process"/>
    <property type="evidence" value="ECO:0007669"/>
    <property type="project" value="TreeGrafter"/>
</dbReference>
<dbReference type="InterPro" id="IPR036282">
    <property type="entry name" value="Glutathione-S-Trfase_C_sf"/>
</dbReference>